<keyword evidence="3" id="KW-1185">Reference proteome</keyword>
<dbReference type="SUPFAM" id="SSF158791">
    <property type="entry name" value="MgtE N-terminal domain-like"/>
    <property type="match status" value="1"/>
</dbReference>
<accession>A0ABX3MRA5</accession>
<dbReference type="Pfam" id="PF03448">
    <property type="entry name" value="MgtE_N"/>
    <property type="match status" value="1"/>
</dbReference>
<evidence type="ECO:0000313" key="3">
    <source>
        <dbReference type="Proteomes" id="UP000242224"/>
    </source>
</evidence>
<dbReference type="RefSeq" id="WP_078574188.1">
    <property type="nucleotide sequence ID" value="NZ_MPZS01000001.1"/>
</dbReference>
<dbReference type="InterPro" id="IPR038076">
    <property type="entry name" value="MgtE_N_sf"/>
</dbReference>
<gene>
    <name evidence="2" type="ORF">BMG00_10060</name>
</gene>
<comment type="caution">
    <text evidence="2">The sequence shown here is derived from an EMBL/GenBank/DDBJ whole genome shotgun (WGS) entry which is preliminary data.</text>
</comment>
<evidence type="ECO:0000259" key="1">
    <source>
        <dbReference type="Pfam" id="PF03448"/>
    </source>
</evidence>
<dbReference type="EMBL" id="MPZS01000001">
    <property type="protein sequence ID" value="OOY14065.1"/>
    <property type="molecule type" value="Genomic_DNA"/>
</dbReference>
<feature type="domain" description="Magnesium transporter MgtE intracellular" evidence="1">
    <location>
        <begin position="140"/>
        <end position="193"/>
    </location>
</feature>
<proteinExistence type="predicted"/>
<dbReference type="Proteomes" id="UP000242224">
    <property type="component" value="Unassembled WGS sequence"/>
</dbReference>
<sequence>MSGKASARKSRSARRRWLGRGVLWMIAGLFFLSGTLRVVETGGLASATETTNTEARPTTPETLDCPSEPGLMTLLADLKAREAKLVEQEGLLRDRRNAISLAEVRLESRLQDLIAAEQALANTVAIADGAADEDVTRLVALYENMKPKQAAPLFEEMAPDFAAGFLGRMRPDAAAAVMESLDPQKAYAISVLMAGRNAGAPRD</sequence>
<name>A0ABX3MRA5_9RHOB</name>
<reference evidence="2 3" key="1">
    <citation type="submission" date="2016-11" db="EMBL/GenBank/DDBJ databases">
        <title>A multilocus sequence analysis scheme for characterization of bacteria in the genus Thioclava.</title>
        <authorList>
            <person name="Liu Y."/>
            <person name="Shao Z."/>
        </authorList>
    </citation>
    <scope>NUCLEOTIDE SEQUENCE [LARGE SCALE GENOMIC DNA]</scope>
    <source>
        <strain evidence="2 3">11.10-0-13</strain>
    </source>
</reference>
<evidence type="ECO:0000313" key="2">
    <source>
        <dbReference type="EMBL" id="OOY14065.1"/>
    </source>
</evidence>
<organism evidence="2 3">
    <name type="scientific">Thioclava marina</name>
    <dbReference type="NCBI Taxonomy" id="1915077"/>
    <lineage>
        <taxon>Bacteria</taxon>
        <taxon>Pseudomonadati</taxon>
        <taxon>Pseudomonadota</taxon>
        <taxon>Alphaproteobacteria</taxon>
        <taxon>Rhodobacterales</taxon>
        <taxon>Paracoccaceae</taxon>
        <taxon>Thioclava</taxon>
    </lineage>
</organism>
<dbReference type="Gene3D" id="1.25.60.10">
    <property type="entry name" value="MgtE N-terminal domain-like"/>
    <property type="match status" value="1"/>
</dbReference>
<dbReference type="InterPro" id="IPR006668">
    <property type="entry name" value="Mg_transptr_MgtE_intracell_dom"/>
</dbReference>
<protein>
    <recommendedName>
        <fullName evidence="1">Magnesium transporter MgtE intracellular domain-containing protein</fullName>
    </recommendedName>
</protein>